<evidence type="ECO:0008006" key="3">
    <source>
        <dbReference type="Google" id="ProtNLM"/>
    </source>
</evidence>
<keyword evidence="2" id="KW-1185">Reference proteome</keyword>
<organism evidence="1 2">
    <name type="scientific">Hevea brasiliensis</name>
    <name type="common">Para rubber tree</name>
    <name type="synonym">Siphonia brasiliensis</name>
    <dbReference type="NCBI Taxonomy" id="3981"/>
    <lineage>
        <taxon>Eukaryota</taxon>
        <taxon>Viridiplantae</taxon>
        <taxon>Streptophyta</taxon>
        <taxon>Embryophyta</taxon>
        <taxon>Tracheophyta</taxon>
        <taxon>Spermatophyta</taxon>
        <taxon>Magnoliopsida</taxon>
        <taxon>eudicotyledons</taxon>
        <taxon>Gunneridae</taxon>
        <taxon>Pentapetalae</taxon>
        <taxon>rosids</taxon>
        <taxon>fabids</taxon>
        <taxon>Malpighiales</taxon>
        <taxon>Euphorbiaceae</taxon>
        <taxon>Crotonoideae</taxon>
        <taxon>Micrandreae</taxon>
        <taxon>Hevea</taxon>
    </lineage>
</organism>
<sequence length="125" mass="14361">MSPLYASHGDWIQKSMSKLLRTVMKGHDANGFCLEQWRSSVKTVLIPRGFNITDENLLYMANRTPNLKRLVVEGSFRITEKGFAEAICDWKKVEHIVLRQVGQQSFLLGSCKRLVNPALNLRHYI</sequence>
<dbReference type="InterPro" id="IPR032675">
    <property type="entry name" value="LRR_dom_sf"/>
</dbReference>
<proteinExistence type="predicted"/>
<dbReference type="Gene3D" id="3.80.10.10">
    <property type="entry name" value="Ribonuclease Inhibitor"/>
    <property type="match status" value="1"/>
</dbReference>
<comment type="caution">
    <text evidence="1">The sequence shown here is derived from an EMBL/GenBank/DDBJ whole genome shotgun (WGS) entry which is preliminary data.</text>
</comment>
<accession>A0A6A6KRJ6</accession>
<evidence type="ECO:0000313" key="1">
    <source>
        <dbReference type="EMBL" id="KAF2290059.1"/>
    </source>
</evidence>
<dbReference type="AlphaFoldDB" id="A0A6A6KRJ6"/>
<reference evidence="1 2" key="1">
    <citation type="journal article" date="2020" name="Mol. Plant">
        <title>The Chromosome-Based Rubber Tree Genome Provides New Insights into Spurge Genome Evolution and Rubber Biosynthesis.</title>
        <authorList>
            <person name="Liu J."/>
            <person name="Shi C."/>
            <person name="Shi C.C."/>
            <person name="Li W."/>
            <person name="Zhang Q.J."/>
            <person name="Zhang Y."/>
            <person name="Li K."/>
            <person name="Lu H.F."/>
            <person name="Shi C."/>
            <person name="Zhu S.T."/>
            <person name="Xiao Z.Y."/>
            <person name="Nan H."/>
            <person name="Yue Y."/>
            <person name="Zhu X.G."/>
            <person name="Wu Y."/>
            <person name="Hong X.N."/>
            <person name="Fan G.Y."/>
            <person name="Tong Y."/>
            <person name="Zhang D."/>
            <person name="Mao C.L."/>
            <person name="Liu Y.L."/>
            <person name="Hao S.J."/>
            <person name="Liu W.Q."/>
            <person name="Lv M.Q."/>
            <person name="Zhang H.B."/>
            <person name="Liu Y."/>
            <person name="Hu-Tang G.R."/>
            <person name="Wang J.P."/>
            <person name="Wang J.H."/>
            <person name="Sun Y.H."/>
            <person name="Ni S.B."/>
            <person name="Chen W.B."/>
            <person name="Zhang X.C."/>
            <person name="Jiao Y.N."/>
            <person name="Eichler E.E."/>
            <person name="Li G.H."/>
            <person name="Liu X."/>
            <person name="Gao L.Z."/>
        </authorList>
    </citation>
    <scope>NUCLEOTIDE SEQUENCE [LARGE SCALE GENOMIC DNA]</scope>
    <source>
        <strain evidence="2">cv. GT1</strain>
        <tissue evidence="1">Leaf</tissue>
    </source>
</reference>
<gene>
    <name evidence="1" type="ORF">GH714_001675</name>
</gene>
<evidence type="ECO:0000313" key="2">
    <source>
        <dbReference type="Proteomes" id="UP000467840"/>
    </source>
</evidence>
<dbReference type="EMBL" id="JAAGAX010000015">
    <property type="protein sequence ID" value="KAF2290059.1"/>
    <property type="molecule type" value="Genomic_DNA"/>
</dbReference>
<name>A0A6A6KRJ6_HEVBR</name>
<protein>
    <recommendedName>
        <fullName evidence="3">FBD domain-containing protein</fullName>
    </recommendedName>
</protein>
<dbReference type="Proteomes" id="UP000467840">
    <property type="component" value="Chromosome 2"/>
</dbReference>